<dbReference type="PANTHER" id="PTHR47708:SF2">
    <property type="entry name" value="SI:CH73-132F6.5"/>
    <property type="match status" value="1"/>
</dbReference>
<dbReference type="RefSeq" id="WP_187281122.1">
    <property type="nucleotide sequence ID" value="NZ_BAABFD010000037.1"/>
</dbReference>
<evidence type="ECO:0000313" key="3">
    <source>
        <dbReference type="Proteomes" id="UP001212498"/>
    </source>
</evidence>
<evidence type="ECO:0000259" key="1">
    <source>
        <dbReference type="Pfam" id="PF23544"/>
    </source>
</evidence>
<dbReference type="Pfam" id="PF23544">
    <property type="entry name" value="AtuA_ferredoxin"/>
    <property type="match status" value="1"/>
</dbReference>
<feature type="domain" description="AtuA-like ferredoxin-fold" evidence="1">
    <location>
        <begin position="5"/>
        <end position="102"/>
    </location>
</feature>
<accession>A0ABT4TCC6</accession>
<dbReference type="EMBL" id="JAPNUD010000263">
    <property type="protein sequence ID" value="MDA0647182.1"/>
    <property type="molecule type" value="Genomic_DNA"/>
</dbReference>
<name>A0ABT4TCC6_9ACTN</name>
<dbReference type="InterPro" id="IPR056362">
    <property type="entry name" value="AtuA-like_ferredoxin_dom"/>
</dbReference>
<protein>
    <recommendedName>
        <fullName evidence="1">AtuA-like ferredoxin-fold domain-containing protein</fullName>
    </recommendedName>
</protein>
<keyword evidence="3" id="KW-1185">Reference proteome</keyword>
<dbReference type="Proteomes" id="UP001212498">
    <property type="component" value="Unassembled WGS sequence"/>
</dbReference>
<organism evidence="2 3">
    <name type="scientific">Nonomuraea ferruginea</name>
    <dbReference type="NCBI Taxonomy" id="46174"/>
    <lineage>
        <taxon>Bacteria</taxon>
        <taxon>Bacillati</taxon>
        <taxon>Actinomycetota</taxon>
        <taxon>Actinomycetes</taxon>
        <taxon>Streptosporangiales</taxon>
        <taxon>Streptosporangiaceae</taxon>
        <taxon>Nonomuraea</taxon>
    </lineage>
</organism>
<dbReference type="PANTHER" id="PTHR47708">
    <property type="match status" value="1"/>
</dbReference>
<comment type="caution">
    <text evidence="2">The sequence shown here is derived from an EMBL/GenBank/DDBJ whole genome shotgun (WGS) entry which is preliminary data.</text>
</comment>
<sequence length="121" mass="13038">MANIRVADIAHGRSGDKGDVCNVGLVAYDDAGYATLKSELTEERVKEHYGSLVRGTVTRYEIPGIKALNFVLTGALDGGGTRSLRSDHLGKTMYAWLLRMEITAAEDVPTYPTGPRPEAVA</sequence>
<evidence type="ECO:0000313" key="2">
    <source>
        <dbReference type="EMBL" id="MDA0647182.1"/>
    </source>
</evidence>
<proteinExistence type="predicted"/>
<gene>
    <name evidence="2" type="ORF">OUY24_41710</name>
</gene>
<reference evidence="2 3" key="1">
    <citation type="submission" date="2022-11" db="EMBL/GenBank/DDBJ databases">
        <title>Nonomuraea corallina sp. nov., a new species of the genus Nonomuraea isolated from sea side sediment in Thai sea.</title>
        <authorList>
            <person name="Ngamcharungchit C."/>
            <person name="Matsumoto A."/>
            <person name="Suriyachadkun C."/>
            <person name="Panbangred W."/>
            <person name="Inahashi Y."/>
            <person name="Intra B."/>
        </authorList>
    </citation>
    <scope>NUCLEOTIDE SEQUENCE [LARGE SCALE GENOMIC DNA]</scope>
    <source>
        <strain evidence="2 3">DSM 43553</strain>
    </source>
</reference>